<proteinExistence type="predicted"/>
<evidence type="ECO:0000313" key="1">
    <source>
        <dbReference type="EMBL" id="CRL07358.1"/>
    </source>
</evidence>
<evidence type="ECO:0000313" key="2">
    <source>
        <dbReference type="Proteomes" id="UP000183832"/>
    </source>
</evidence>
<sequence length="85" mass="9398">MVGGSIIIHNNIRQKIHKNLIVSVKDSNISKTRHTTVASKEEIIVYQLVLLQSSMNSKQTKANAAGNDLQFHREIACLKPCNAEG</sequence>
<organism evidence="1 2">
    <name type="scientific">Clunio marinus</name>
    <dbReference type="NCBI Taxonomy" id="568069"/>
    <lineage>
        <taxon>Eukaryota</taxon>
        <taxon>Metazoa</taxon>
        <taxon>Ecdysozoa</taxon>
        <taxon>Arthropoda</taxon>
        <taxon>Hexapoda</taxon>
        <taxon>Insecta</taxon>
        <taxon>Pterygota</taxon>
        <taxon>Neoptera</taxon>
        <taxon>Endopterygota</taxon>
        <taxon>Diptera</taxon>
        <taxon>Nematocera</taxon>
        <taxon>Chironomoidea</taxon>
        <taxon>Chironomidae</taxon>
        <taxon>Clunio</taxon>
    </lineage>
</organism>
<protein>
    <submittedName>
        <fullName evidence="1">CLUMA_CG020336, isoform A</fullName>
    </submittedName>
</protein>
<dbReference type="Proteomes" id="UP000183832">
    <property type="component" value="Unassembled WGS sequence"/>
</dbReference>
<reference evidence="1 2" key="1">
    <citation type="submission" date="2015-04" db="EMBL/GenBank/DDBJ databases">
        <authorList>
            <person name="Syromyatnikov M.Y."/>
            <person name="Popov V.N."/>
        </authorList>
    </citation>
    <scope>NUCLEOTIDE SEQUENCE [LARGE SCALE GENOMIC DNA]</scope>
</reference>
<keyword evidence="2" id="KW-1185">Reference proteome</keyword>
<dbReference type="AlphaFoldDB" id="A0A1J1J7B4"/>
<dbReference type="EMBL" id="CVRI01000070">
    <property type="protein sequence ID" value="CRL07358.1"/>
    <property type="molecule type" value="Genomic_DNA"/>
</dbReference>
<name>A0A1J1J7B4_9DIPT</name>
<accession>A0A1J1J7B4</accession>
<gene>
    <name evidence="1" type="ORF">CLUMA_CG020336</name>
</gene>